<dbReference type="SUPFAM" id="SSF158668">
    <property type="entry name" value="MtlR-like"/>
    <property type="match status" value="1"/>
</dbReference>
<gene>
    <name evidence="1" type="ORF">KY46_18835</name>
</gene>
<dbReference type="AlphaFoldDB" id="A0A0F5V8E3"/>
<dbReference type="InterPro" id="IPR007761">
    <property type="entry name" value="MtlR-like"/>
</dbReference>
<comment type="caution">
    <text evidence="1">The sequence shown here is derived from an EMBL/GenBank/DDBJ whole genome shotgun (WGS) entry which is preliminary data.</text>
</comment>
<proteinExistence type="predicted"/>
<accession>A0A0F5V8E3</accession>
<dbReference type="OrthoDB" id="7060391at2"/>
<protein>
    <submittedName>
        <fullName evidence="1">Mannitol operon repressor</fullName>
    </submittedName>
</protein>
<reference evidence="1 2" key="1">
    <citation type="submission" date="2014-12" db="EMBL/GenBank/DDBJ databases">
        <title>Mercury Reductase activity and rhizosphere competence traits in the genome of root associated Photobacterium halotolerans MELD1.</title>
        <authorList>
            <person name="Mathew D.C."/>
            <person name="Huang C.-C."/>
        </authorList>
    </citation>
    <scope>NUCLEOTIDE SEQUENCE [LARGE SCALE GENOMIC DNA]</scope>
    <source>
        <strain evidence="1 2">MELD1</strain>
    </source>
</reference>
<name>A0A0F5V8E3_9GAMM</name>
<dbReference type="EMBL" id="JWYV01000021">
    <property type="protein sequence ID" value="KKC98347.1"/>
    <property type="molecule type" value="Genomic_DNA"/>
</dbReference>
<keyword evidence="2" id="KW-1185">Reference proteome</keyword>
<dbReference type="PANTHER" id="PTHR37941:SF1">
    <property type="entry name" value="FUMARASE E-RELATED"/>
    <property type="match status" value="1"/>
</dbReference>
<dbReference type="Pfam" id="PF05068">
    <property type="entry name" value="MtlR"/>
    <property type="match status" value="1"/>
</dbReference>
<dbReference type="PANTHER" id="PTHR37941">
    <property type="entry name" value="FUMARASE E-RELATED"/>
    <property type="match status" value="1"/>
</dbReference>
<dbReference type="InterPro" id="IPR038026">
    <property type="entry name" value="MtlR-like_sf"/>
</dbReference>
<sequence length="176" mass="19766">MAPSEHEADIIERLNEAITVRGFFITSVEILEEAVDALIQRIFRKDDFAVKSVVEPLLHDTGPLGELSVRLKLLYGLGVIAQPVYQDIERCLHIKDMLNRDVTEYQFTDPKIIQEIKALHQANVMGIAQLDMAPITEDIDLAFYQMQTARQEQIVKSTLALAISGIATSLNKDSPF</sequence>
<dbReference type="PATRIC" id="fig|265726.11.peg.2572"/>
<evidence type="ECO:0000313" key="2">
    <source>
        <dbReference type="Proteomes" id="UP000033633"/>
    </source>
</evidence>
<dbReference type="Gene3D" id="1.20.120.330">
    <property type="entry name" value="Nucleotidyltransferases domain 2"/>
    <property type="match status" value="1"/>
</dbReference>
<organism evidence="1 2">
    <name type="scientific">Photobacterium halotolerans</name>
    <dbReference type="NCBI Taxonomy" id="265726"/>
    <lineage>
        <taxon>Bacteria</taxon>
        <taxon>Pseudomonadati</taxon>
        <taxon>Pseudomonadota</taxon>
        <taxon>Gammaproteobacteria</taxon>
        <taxon>Vibrionales</taxon>
        <taxon>Vibrionaceae</taxon>
        <taxon>Photobacterium</taxon>
    </lineage>
</organism>
<dbReference type="STRING" id="265726.KY46_18835"/>
<dbReference type="GO" id="GO:0045892">
    <property type="term" value="P:negative regulation of DNA-templated transcription"/>
    <property type="evidence" value="ECO:0007669"/>
    <property type="project" value="TreeGrafter"/>
</dbReference>
<dbReference type="RefSeq" id="WP_046222154.1">
    <property type="nucleotide sequence ID" value="NZ_JWYV01000021.1"/>
</dbReference>
<dbReference type="Proteomes" id="UP000033633">
    <property type="component" value="Unassembled WGS sequence"/>
</dbReference>
<evidence type="ECO:0000313" key="1">
    <source>
        <dbReference type="EMBL" id="KKC98347.1"/>
    </source>
</evidence>
<dbReference type="NCBIfam" id="NF008234">
    <property type="entry name" value="PRK11001.1"/>
    <property type="match status" value="1"/>
</dbReference>